<dbReference type="InterPro" id="IPR008775">
    <property type="entry name" value="Phytyl_CoA_dOase-like"/>
</dbReference>
<protein>
    <submittedName>
        <fullName evidence="2">Uncharacterized protein</fullName>
    </submittedName>
</protein>
<dbReference type="AlphaFoldDB" id="A0A7S2S489"/>
<dbReference type="Pfam" id="PF05721">
    <property type="entry name" value="PhyH"/>
    <property type="match status" value="1"/>
</dbReference>
<dbReference type="EMBL" id="HBHJ01016521">
    <property type="protein sequence ID" value="CAD9689073.1"/>
    <property type="molecule type" value="Transcribed_RNA"/>
</dbReference>
<gene>
    <name evidence="2" type="ORF">RMAR1173_LOCUS10987</name>
</gene>
<evidence type="ECO:0000313" key="2">
    <source>
        <dbReference type="EMBL" id="CAD9689073.1"/>
    </source>
</evidence>
<organism evidence="2">
    <name type="scientific">Rhizochromulina marina</name>
    <dbReference type="NCBI Taxonomy" id="1034831"/>
    <lineage>
        <taxon>Eukaryota</taxon>
        <taxon>Sar</taxon>
        <taxon>Stramenopiles</taxon>
        <taxon>Ochrophyta</taxon>
        <taxon>Dictyochophyceae</taxon>
        <taxon>Rhizochromulinales</taxon>
        <taxon>Rhizochromulina</taxon>
    </lineage>
</organism>
<feature type="compositionally biased region" description="Low complexity" evidence="1">
    <location>
        <begin position="106"/>
        <end position="117"/>
    </location>
</feature>
<reference evidence="2" key="1">
    <citation type="submission" date="2021-01" db="EMBL/GenBank/DDBJ databases">
        <authorList>
            <person name="Corre E."/>
            <person name="Pelletier E."/>
            <person name="Niang G."/>
            <person name="Scheremetjew M."/>
            <person name="Finn R."/>
            <person name="Kale V."/>
            <person name="Holt S."/>
            <person name="Cochrane G."/>
            <person name="Meng A."/>
            <person name="Brown T."/>
            <person name="Cohen L."/>
        </authorList>
    </citation>
    <scope>NUCLEOTIDE SEQUENCE</scope>
    <source>
        <strain evidence="2">CCMP1243</strain>
    </source>
</reference>
<feature type="region of interest" description="Disordered" evidence="1">
    <location>
        <begin position="90"/>
        <end position="123"/>
    </location>
</feature>
<dbReference type="PANTHER" id="PTHR31630:SF6">
    <property type="entry name" value="PHYTANOYL-COA DIOXYGENASE-RELATED"/>
    <property type="match status" value="1"/>
</dbReference>
<dbReference type="PANTHER" id="PTHR31630">
    <property type="entry name" value="PHYTANOYL-COA DIOXYGENASE-RELATED-RELATED"/>
    <property type="match status" value="1"/>
</dbReference>
<accession>A0A7S2S489</accession>
<dbReference type="SUPFAM" id="SSF51197">
    <property type="entry name" value="Clavaminate synthase-like"/>
    <property type="match status" value="1"/>
</dbReference>
<proteinExistence type="predicted"/>
<sequence>MRDVTVDTGGLTIMPGTQKEHPGFCDRAATPSMPDFVRVPEEDPLLSSRAGLVLAKAGDLILWDSRTIHCNMPAMSFLKPVAAAAAPEADLREYGQSSSSSPPPGGAEAAPPAAAPAEEAKTPVEGESALIRLVGYICMVPKTWASPEVLEMRQQLFKESTGTTHWPHELASFRRLVPDGMPLRSDPKTRTHLERSLIGWPMESKEQQQQQQQPAGTSGVGSWLSAMLRWS</sequence>
<name>A0A7S2S489_9STRA</name>
<dbReference type="Gene3D" id="2.60.120.620">
    <property type="entry name" value="q2cbj1_9rhob like domain"/>
    <property type="match status" value="1"/>
</dbReference>
<evidence type="ECO:0000256" key="1">
    <source>
        <dbReference type="SAM" id="MobiDB-lite"/>
    </source>
</evidence>